<dbReference type="EC" id="3.1.3.48" evidence="6"/>
<feature type="active site" description="Nucleophile" evidence="4">
    <location>
        <position position="21"/>
    </location>
</feature>
<evidence type="ECO:0000256" key="1">
    <source>
        <dbReference type="ARBA" id="ARBA00011063"/>
    </source>
</evidence>
<dbReference type="InterPro" id="IPR017867">
    <property type="entry name" value="Tyr_phospatase_low_mol_wt"/>
</dbReference>
<dbReference type="GO" id="GO:0004725">
    <property type="term" value="F:protein tyrosine phosphatase activity"/>
    <property type="evidence" value="ECO:0007669"/>
    <property type="project" value="UniProtKB-EC"/>
</dbReference>
<evidence type="ECO:0000313" key="6">
    <source>
        <dbReference type="EMBL" id="CAE6733488.1"/>
    </source>
</evidence>
<proteinExistence type="inferred from homology"/>
<dbReference type="Proteomes" id="UP000675882">
    <property type="component" value="Unassembled WGS sequence"/>
</dbReference>
<dbReference type="SMART" id="SM00226">
    <property type="entry name" value="LMWPc"/>
    <property type="match status" value="1"/>
</dbReference>
<dbReference type="PANTHER" id="PTHR47439">
    <property type="entry name" value="LOW MOLECULAR WEIGHT PHOSPHOTYROSINE PROTEIN PHOSPHATASE-RELATED"/>
    <property type="match status" value="1"/>
</dbReference>
<gene>
    <name evidence="6" type="ORF">NTGZN8_60012</name>
</gene>
<feature type="domain" description="Phosphotyrosine protein phosphatase I" evidence="5">
    <location>
        <begin position="15"/>
        <end position="164"/>
    </location>
</feature>
<evidence type="ECO:0000256" key="3">
    <source>
        <dbReference type="ARBA" id="ARBA00022912"/>
    </source>
</evidence>
<evidence type="ECO:0000256" key="4">
    <source>
        <dbReference type="PIRSR" id="PIRSR617867-1"/>
    </source>
</evidence>
<evidence type="ECO:0000256" key="2">
    <source>
        <dbReference type="ARBA" id="ARBA00022801"/>
    </source>
</evidence>
<dbReference type="PANTHER" id="PTHR47439:SF1">
    <property type="entry name" value="ACID PHOSPHATASE"/>
    <property type="match status" value="1"/>
</dbReference>
<name>A0A916BEN0_9PROT</name>
<comment type="caution">
    <text evidence="6">The sequence shown here is derived from an EMBL/GenBank/DDBJ whole genome shotgun (WGS) entry which is preliminary data.</text>
</comment>
<accession>A0A916BEN0</accession>
<dbReference type="EMBL" id="CAJNBL010000041">
    <property type="protein sequence ID" value="CAE6733488.1"/>
    <property type="molecule type" value="Genomic_DNA"/>
</dbReference>
<dbReference type="SUPFAM" id="SSF52788">
    <property type="entry name" value="Phosphotyrosine protein phosphatases I"/>
    <property type="match status" value="1"/>
</dbReference>
<dbReference type="InterPro" id="IPR023485">
    <property type="entry name" value="Ptyr_pPase"/>
</dbReference>
<organism evidence="6 7">
    <name type="scientific">Candidatus Nitrotoga fabula</name>
    <dbReference type="NCBI Taxonomy" id="2182327"/>
    <lineage>
        <taxon>Bacteria</taxon>
        <taxon>Pseudomonadati</taxon>
        <taxon>Pseudomonadota</taxon>
        <taxon>Betaproteobacteria</taxon>
        <taxon>Nitrosomonadales</taxon>
        <taxon>Gallionellaceae</taxon>
        <taxon>Candidatus Nitrotoga</taxon>
    </lineage>
</organism>
<keyword evidence="7" id="KW-1185">Reference proteome</keyword>
<reference evidence="6" key="1">
    <citation type="submission" date="2021-02" db="EMBL/GenBank/DDBJ databases">
        <authorList>
            <person name="Han P."/>
        </authorList>
    </citation>
    <scope>NUCLEOTIDE SEQUENCE</scope>
    <source>
        <strain evidence="6">Candidatus Nitrotoga sp. ZN8</strain>
    </source>
</reference>
<dbReference type="RefSeq" id="WP_213036609.1">
    <property type="nucleotide sequence ID" value="NZ_CAJNBL010000041.1"/>
</dbReference>
<dbReference type="InterPro" id="IPR052995">
    <property type="entry name" value="LMW-PTP"/>
</dbReference>
<dbReference type="FunFam" id="3.40.50.2300:FF:000113">
    <property type="entry name" value="Low molecular weight protein-tyrosine-phosphatase"/>
    <property type="match status" value="1"/>
</dbReference>
<evidence type="ECO:0000259" key="5">
    <source>
        <dbReference type="SMART" id="SM00226"/>
    </source>
</evidence>
<dbReference type="AlphaFoldDB" id="A0A916BEN0"/>
<protein>
    <submittedName>
        <fullName evidence="6">Low molecular weight protein tyrosine phosphatase</fullName>
        <ecNumber evidence="6">3.1.3.48</ecNumber>
    </submittedName>
</protein>
<feature type="active site" description="Proton donor" evidence="4">
    <location>
        <position position="138"/>
    </location>
</feature>
<dbReference type="Pfam" id="PF01451">
    <property type="entry name" value="LMWPc"/>
    <property type="match status" value="1"/>
</dbReference>
<dbReference type="Gene3D" id="3.40.50.2300">
    <property type="match status" value="1"/>
</dbReference>
<dbReference type="PRINTS" id="PR00719">
    <property type="entry name" value="LMWPTPASE"/>
</dbReference>
<dbReference type="CDD" id="cd16343">
    <property type="entry name" value="LMWPTP"/>
    <property type="match status" value="1"/>
</dbReference>
<evidence type="ECO:0000313" key="7">
    <source>
        <dbReference type="Proteomes" id="UP000675882"/>
    </source>
</evidence>
<sequence length="170" mass="19380">MSFCSLFEVLQLKKTRVLFCCLGNICRSPTAEAVFRVRVEEAGLGQHIEIDSAGTHDFHIGKPPDTRTQRAAMKRGYDMSGLRGRQVEISDFSRFDYVLAMDHANMENLQRLCPQKEQGRLELFLKYASRHGEREVPDPYYGGEEGFERVLDMVEDAAEGLLRYIRQASG</sequence>
<keyword evidence="2 6" id="KW-0378">Hydrolase</keyword>
<comment type="similarity">
    <text evidence="1">Belongs to the low molecular weight phosphotyrosine protein phosphatase family.</text>
</comment>
<feature type="active site" evidence="4">
    <location>
        <position position="27"/>
    </location>
</feature>
<dbReference type="InterPro" id="IPR036196">
    <property type="entry name" value="Ptyr_pPase_sf"/>
</dbReference>
<keyword evidence="3" id="KW-0904">Protein phosphatase</keyword>